<dbReference type="AlphaFoldDB" id="A0A5B7BH69"/>
<protein>
    <submittedName>
        <fullName evidence="2">Uncharacterized protein</fullName>
    </submittedName>
</protein>
<organism evidence="2">
    <name type="scientific">Davidia involucrata</name>
    <name type="common">Dove tree</name>
    <dbReference type="NCBI Taxonomy" id="16924"/>
    <lineage>
        <taxon>Eukaryota</taxon>
        <taxon>Viridiplantae</taxon>
        <taxon>Streptophyta</taxon>
        <taxon>Embryophyta</taxon>
        <taxon>Tracheophyta</taxon>
        <taxon>Spermatophyta</taxon>
        <taxon>Magnoliopsida</taxon>
        <taxon>eudicotyledons</taxon>
        <taxon>Gunneridae</taxon>
        <taxon>Pentapetalae</taxon>
        <taxon>asterids</taxon>
        <taxon>Cornales</taxon>
        <taxon>Nyssaceae</taxon>
        <taxon>Davidia</taxon>
    </lineage>
</organism>
<reference evidence="2" key="1">
    <citation type="submission" date="2019-08" db="EMBL/GenBank/DDBJ databases">
        <title>Reference gene set and small RNA set construction with multiple tissues from Davidia involucrata Baill.</title>
        <authorList>
            <person name="Yang H."/>
            <person name="Zhou C."/>
            <person name="Li G."/>
            <person name="Wang J."/>
            <person name="Gao P."/>
            <person name="Wang M."/>
            <person name="Wang R."/>
            <person name="Zhao Y."/>
        </authorList>
    </citation>
    <scope>NUCLEOTIDE SEQUENCE</scope>
    <source>
        <tissue evidence="2">Mixed with DoveR01_LX</tissue>
    </source>
</reference>
<feature type="compositionally biased region" description="Pro residues" evidence="1">
    <location>
        <begin position="100"/>
        <end position="111"/>
    </location>
</feature>
<gene>
    <name evidence="2" type="ORF">Din_036024</name>
</gene>
<evidence type="ECO:0000256" key="1">
    <source>
        <dbReference type="SAM" id="MobiDB-lite"/>
    </source>
</evidence>
<sequence length="204" mass="23162">MFESHPPYEKQRNFNPPLSLSVCTYIAIYSHLYLPIKQEIMEKPQQQKEDQAHEKAKSLVWDCGSSLYDSFELKSFERQLDSAIASRTLSMPHLPDRRVLPPPLPLPPPQPVSKKSSKISRSFQKLLRSVFRPKQSNSSLFRVQERSQDRFYVVYDRSGVLSTIPEVPETGAEYGGLSPEIKSSLARRTASDRFTATSIGISCA</sequence>
<accession>A0A5B7BH69</accession>
<evidence type="ECO:0000313" key="2">
    <source>
        <dbReference type="EMBL" id="MPA66583.1"/>
    </source>
</evidence>
<dbReference type="PANTHER" id="PTHR33978">
    <property type="entry name" value="SERINE/THREONINE-KINASE"/>
    <property type="match status" value="1"/>
</dbReference>
<name>A0A5B7BH69_DAVIN</name>
<proteinExistence type="predicted"/>
<feature type="region of interest" description="Disordered" evidence="1">
    <location>
        <begin position="94"/>
        <end position="117"/>
    </location>
</feature>
<dbReference type="EMBL" id="GHES01036024">
    <property type="protein sequence ID" value="MPA66583.1"/>
    <property type="molecule type" value="Transcribed_RNA"/>
</dbReference>
<dbReference type="PANTHER" id="PTHR33978:SF4">
    <property type="entry name" value="SERINE_THREONINE-KINASE"/>
    <property type="match status" value="1"/>
</dbReference>